<name>A0A8J6IYP2_9FIRM</name>
<evidence type="ECO:0000313" key="3">
    <source>
        <dbReference type="Proteomes" id="UP000602260"/>
    </source>
</evidence>
<dbReference type="GO" id="GO:0016887">
    <property type="term" value="F:ATP hydrolysis activity"/>
    <property type="evidence" value="ECO:0007669"/>
    <property type="project" value="InterPro"/>
</dbReference>
<sequence>MAAHAITSALEKQMICVDYAEIESKYVGETSKNLSRLFQTAKEQDTVIFFKEGQLLPYSGQGEEQRYLTGTFVTGCEALFLQEGAATKQEFAQVCAQADAVRRLGLSGRRLASLVLERLLARGEVEKVELADLGEDLYVAKNQRSDAKMTRREISLD</sequence>
<comment type="caution">
    <text evidence="2">The sequence shown here is derived from an EMBL/GenBank/DDBJ whole genome shotgun (WGS) entry which is preliminary data.</text>
</comment>
<dbReference type="EMBL" id="JACOPN010000007">
    <property type="protein sequence ID" value="MBC5717835.1"/>
    <property type="molecule type" value="Genomic_DNA"/>
</dbReference>
<dbReference type="AlphaFoldDB" id="A0A8J6IYP2"/>
<dbReference type="Gene3D" id="3.40.50.300">
    <property type="entry name" value="P-loop containing nucleotide triphosphate hydrolases"/>
    <property type="match status" value="1"/>
</dbReference>
<evidence type="ECO:0000313" key="2">
    <source>
        <dbReference type="EMBL" id="MBC5717835.1"/>
    </source>
</evidence>
<dbReference type="InterPro" id="IPR003959">
    <property type="entry name" value="ATPase_AAA_core"/>
</dbReference>
<proteinExistence type="predicted"/>
<protein>
    <submittedName>
        <fullName evidence="2">AAA family ATPase</fullName>
    </submittedName>
</protein>
<evidence type="ECO:0000259" key="1">
    <source>
        <dbReference type="Pfam" id="PF00004"/>
    </source>
</evidence>
<keyword evidence="3" id="KW-1185">Reference proteome</keyword>
<reference evidence="2" key="1">
    <citation type="submission" date="2020-08" db="EMBL/GenBank/DDBJ databases">
        <title>Genome public.</title>
        <authorList>
            <person name="Liu C."/>
            <person name="Sun Q."/>
        </authorList>
    </citation>
    <scope>NUCLEOTIDE SEQUENCE</scope>
    <source>
        <strain evidence="2">BX5</strain>
    </source>
</reference>
<accession>A0A8J6IYP2</accession>
<dbReference type="Proteomes" id="UP000602260">
    <property type="component" value="Unassembled WGS sequence"/>
</dbReference>
<gene>
    <name evidence="2" type="ORF">H8S55_10935</name>
</gene>
<feature type="domain" description="ATPase AAA-type core" evidence="1">
    <location>
        <begin position="1"/>
        <end position="53"/>
    </location>
</feature>
<dbReference type="Pfam" id="PF00004">
    <property type="entry name" value="AAA"/>
    <property type="match status" value="1"/>
</dbReference>
<organism evidence="2 3">
    <name type="scientific">Flintibacter faecis</name>
    <dbReference type="NCBI Taxonomy" id="2763047"/>
    <lineage>
        <taxon>Bacteria</taxon>
        <taxon>Bacillati</taxon>
        <taxon>Bacillota</taxon>
        <taxon>Clostridia</taxon>
        <taxon>Eubacteriales</taxon>
        <taxon>Flintibacter</taxon>
    </lineage>
</organism>
<dbReference type="GO" id="GO:0005524">
    <property type="term" value="F:ATP binding"/>
    <property type="evidence" value="ECO:0007669"/>
    <property type="project" value="InterPro"/>
</dbReference>
<dbReference type="InterPro" id="IPR027417">
    <property type="entry name" value="P-loop_NTPase"/>
</dbReference>